<dbReference type="PROSITE" id="PS00154">
    <property type="entry name" value="ATPASE_E1_E2"/>
    <property type="match status" value="1"/>
</dbReference>
<evidence type="ECO:0000256" key="20">
    <source>
        <dbReference type="RuleBase" id="RU361146"/>
    </source>
</evidence>
<dbReference type="SFLD" id="SFLDF00027">
    <property type="entry name" value="p-type_atpase"/>
    <property type="match status" value="1"/>
</dbReference>
<keyword evidence="3 20" id="KW-0813">Transport</keyword>
<protein>
    <recommendedName>
        <fullName evidence="20">Calcium-transporting ATPase</fullName>
        <ecNumber evidence="20">7.2.2.10</ecNumber>
    </recommendedName>
</protein>
<dbReference type="GO" id="GO:0042734">
    <property type="term" value="C:presynaptic membrane"/>
    <property type="evidence" value="ECO:0007669"/>
    <property type="project" value="UniProtKB-SubCell"/>
</dbReference>
<keyword evidence="5" id="KW-0597">Phosphoprotein</keyword>
<keyword evidence="12" id="KW-0460">Magnesium</keyword>
<evidence type="ECO:0000256" key="8">
    <source>
        <dbReference type="ARBA" id="ARBA00022723"/>
    </source>
</evidence>
<evidence type="ECO:0000313" key="23">
    <source>
        <dbReference type="Proteomes" id="UP000248484"/>
    </source>
</evidence>
<evidence type="ECO:0000256" key="11">
    <source>
        <dbReference type="ARBA" id="ARBA00022840"/>
    </source>
</evidence>
<dbReference type="Pfam" id="PF12424">
    <property type="entry name" value="ATP_Ca_trans_C"/>
    <property type="match status" value="2"/>
</dbReference>
<dbReference type="GO" id="GO:0005524">
    <property type="term" value="F:ATP binding"/>
    <property type="evidence" value="ECO:0007669"/>
    <property type="project" value="UniProtKB-KW"/>
</dbReference>
<comment type="similarity">
    <text evidence="2 20">Belongs to the cation transport ATPase (P-type) (TC 3.A.3) family. Type IIB subfamily.</text>
</comment>
<dbReference type="GO" id="GO:0030165">
    <property type="term" value="F:PDZ domain binding"/>
    <property type="evidence" value="ECO:0007669"/>
    <property type="project" value="TreeGrafter"/>
</dbReference>
<feature type="transmembrane region" description="Helical" evidence="20">
    <location>
        <begin position="378"/>
        <end position="399"/>
    </location>
</feature>
<dbReference type="InterPro" id="IPR036412">
    <property type="entry name" value="HAD-like_sf"/>
</dbReference>
<evidence type="ECO:0000256" key="4">
    <source>
        <dbReference type="ARBA" id="ARBA00022475"/>
    </source>
</evidence>
<dbReference type="RefSeq" id="XP_054941218.1">
    <property type="nucleotide sequence ID" value="XM_055085243.1"/>
</dbReference>
<evidence type="ECO:0000256" key="14">
    <source>
        <dbReference type="ARBA" id="ARBA00022967"/>
    </source>
</evidence>
<organism evidence="23 24">
    <name type="scientific">Physeter macrocephalus</name>
    <name type="common">Sperm whale</name>
    <name type="synonym">Physeter catodon</name>
    <dbReference type="NCBI Taxonomy" id="9755"/>
    <lineage>
        <taxon>Eukaryota</taxon>
        <taxon>Metazoa</taxon>
        <taxon>Chordata</taxon>
        <taxon>Craniata</taxon>
        <taxon>Vertebrata</taxon>
        <taxon>Euteleostomi</taxon>
        <taxon>Mammalia</taxon>
        <taxon>Eutheria</taxon>
        <taxon>Laurasiatheria</taxon>
        <taxon>Artiodactyla</taxon>
        <taxon>Whippomorpha</taxon>
        <taxon>Cetacea</taxon>
        <taxon>Odontoceti</taxon>
        <taxon>Physeteridae</taxon>
        <taxon>Physeter</taxon>
    </lineage>
</organism>
<dbReference type="GO" id="GO:0005388">
    <property type="term" value="F:P-type calcium transporter activity"/>
    <property type="evidence" value="ECO:0007669"/>
    <property type="project" value="UniProtKB-EC"/>
</dbReference>
<dbReference type="Pfam" id="PF00690">
    <property type="entry name" value="Cation_ATPase_N"/>
    <property type="match status" value="1"/>
</dbReference>
<evidence type="ECO:0000256" key="13">
    <source>
        <dbReference type="ARBA" id="ARBA00022860"/>
    </source>
</evidence>
<feature type="transmembrane region" description="Helical" evidence="20">
    <location>
        <begin position="1002"/>
        <end position="1022"/>
    </location>
</feature>
<evidence type="ECO:0000256" key="7">
    <source>
        <dbReference type="ARBA" id="ARBA00022692"/>
    </source>
</evidence>
<feature type="compositionally biased region" description="Polar residues" evidence="21">
    <location>
        <begin position="1193"/>
        <end position="1213"/>
    </location>
</feature>
<feature type="transmembrane region" description="Helical" evidence="20">
    <location>
        <begin position="419"/>
        <end position="445"/>
    </location>
</feature>
<dbReference type="GO" id="GO:0005516">
    <property type="term" value="F:calmodulin binding"/>
    <property type="evidence" value="ECO:0007669"/>
    <property type="project" value="UniProtKB-KW"/>
</dbReference>
<accession>A0A9W2WQ88</accession>
<dbReference type="Gene3D" id="1.20.1110.10">
    <property type="entry name" value="Calcium-transporting ATPase, transmembrane domain"/>
    <property type="match status" value="3"/>
</dbReference>
<dbReference type="InterPro" id="IPR023214">
    <property type="entry name" value="HAD_sf"/>
</dbReference>
<dbReference type="CTD" id="490"/>
<keyword evidence="9 20" id="KW-0547">Nucleotide-binding</keyword>
<dbReference type="SUPFAM" id="SSF81665">
    <property type="entry name" value="Calcium ATPase, transmembrane domain M"/>
    <property type="match status" value="1"/>
</dbReference>
<dbReference type="GO" id="GO:0051480">
    <property type="term" value="P:regulation of cytosolic calcium ion concentration"/>
    <property type="evidence" value="ECO:0007669"/>
    <property type="project" value="TreeGrafter"/>
</dbReference>
<keyword evidence="4" id="KW-1003">Cell membrane</keyword>
<dbReference type="Pfam" id="PF00122">
    <property type="entry name" value="E1-E2_ATPase"/>
    <property type="match status" value="1"/>
</dbReference>
<dbReference type="InterPro" id="IPR006408">
    <property type="entry name" value="P-type_ATPase_IIB"/>
</dbReference>
<evidence type="ECO:0000256" key="12">
    <source>
        <dbReference type="ARBA" id="ARBA00022842"/>
    </source>
</evidence>
<keyword evidence="8" id="KW-0479">Metal-binding</keyword>
<keyword evidence="14" id="KW-1278">Translocase</keyword>
<dbReference type="SMART" id="SM00831">
    <property type="entry name" value="Cation_ATPase_N"/>
    <property type="match status" value="1"/>
</dbReference>
<feature type="compositionally biased region" description="Basic and acidic residues" evidence="21">
    <location>
        <begin position="312"/>
        <end position="325"/>
    </location>
</feature>
<keyword evidence="6 20" id="KW-0109">Calcium transport</keyword>
<dbReference type="InterPro" id="IPR008250">
    <property type="entry name" value="ATPase_P-typ_transduc_dom_A_sf"/>
</dbReference>
<sequence length="1213" mass="133758">MGDMANNSVAYGGVKNSLKEANHDGDFGITLAELRALMELRSTDALRKIQESYGDVYGICARLKTSPNEGLSGNPADIERREAVFGKNFIPPKKPKTFLQLVWEALQDVTLIILEIAAIVSLGLSFYQPPEGDNALCGDVSVGEEEGEGETGWIEGAAILLSVVCVVLVTAFNDWSKEKQFRGLQSRIEQEQKFTVIRGGQVIQIPVADITVGDIAQVKYGDLLPADGILIQGNDLKIDESSLTGESDHVKKSLDKDPLLLSGTHVMEGSGRMVVTAVGINSQTGIIFTLLGAGGEEEEKKDEKKKEKKNKKQDGAIENRNKAKAQDGAAMEMQPLKSEEGGDGDEKDKKKANLPKKEKSVLQGKLTKLAVQIGKAGLLMSAITVIILVLYFVIDTFWVQKRPWLAECTPIYIQYFVKFFIIGVTVLVVAVPEGLPLAVTISLAYSVKKMMKDNNLVRHLDACETMGNATAICSDKTGTLTMNRMTVVQAYINEKHYKKIPEPEAIPPNILSYLVTGISVNCAYTSKILPPEKEGGLPRHVGNKTECALLGLLLDLKRDYQDVRNEIPEEALYKVYTFNSVRKSMSTVLKNSDGSYRIFSKGASEIILKKCFKILSANGEAKVFRPRDRDDIVKTVIEPMASEGLRTICLAFRDFPAGEPEPEWDNENDIVTGLTCIAVVGIEDPVRPEVPDAIKKCQRAGITVRMVTGDNINTARAIATKCGILHPGEDFLCLEGKDFNRRIRNEKGEIEQERIDKIWPKLRVLARSSPTDKHTLVKGIIDSTVSEQRQVVAVTGDGTNDGPALKKADVGFAMGIAGTDVAKEASDIILTDDNFTSIVKAVMWGRNVYDSISKFLQFQLTVNVVAVIVAFTGACITQDSPLKAVQMLWVNLIMDTLASLALATEPPTESLLLRKPYGRNKPLISRTMMKNILGHAFYQLVVVFTLLFAGEKFFDIDSGRNAPLHAPPSEHYTIVFNTFVLMQLFNEINARKIHGERNVFEGIFNNAIFCTIVLGTFVVQLISTIPTSRLKFLKEAGHGTQKEEIPEEELAEDVEEIDHAERELRRGQILWFRGLNRIQTQMDVVNAFQSGSSIQGALRRQPSIASQHHDIRVVNAFRSSLYEGLEKPESRSSIHNFMTHPEFRIEDSEPHIPLIDDTDAEDDAPTKRNSSPPPSPNKNNNAVDSGIYLTIEMNKSATSSSPGSPLHSLETSL</sequence>
<dbReference type="InterPro" id="IPR004014">
    <property type="entry name" value="ATPase_P-typ_cation-transptr_N"/>
</dbReference>
<feature type="transmembrane region" description="Helical" evidence="20">
    <location>
        <begin position="932"/>
        <end position="950"/>
    </location>
</feature>
<dbReference type="InterPro" id="IPR022141">
    <property type="entry name" value="ATP_Ca_trans_C"/>
</dbReference>
<dbReference type="InterPro" id="IPR023299">
    <property type="entry name" value="ATPase_P-typ_cyto_dom_N"/>
</dbReference>
<dbReference type="FunFam" id="1.20.1110.10:FF:000001">
    <property type="entry name" value="Calcium-transporting ATPase"/>
    <property type="match status" value="1"/>
</dbReference>
<dbReference type="InterPro" id="IPR059000">
    <property type="entry name" value="ATPase_P-type_domA"/>
</dbReference>
<dbReference type="GO" id="GO:0046872">
    <property type="term" value="F:metal ion binding"/>
    <property type="evidence" value="ECO:0007669"/>
    <property type="project" value="UniProtKB-KW"/>
</dbReference>
<dbReference type="NCBIfam" id="TIGR01494">
    <property type="entry name" value="ATPase_P-type"/>
    <property type="match status" value="3"/>
</dbReference>
<evidence type="ECO:0000256" key="3">
    <source>
        <dbReference type="ARBA" id="ARBA00022448"/>
    </source>
</evidence>
<keyword evidence="11 20" id="KW-0067">ATP-binding</keyword>
<evidence type="ECO:0000256" key="21">
    <source>
        <dbReference type="SAM" id="MobiDB-lite"/>
    </source>
</evidence>
<dbReference type="GeneID" id="102993901"/>
<dbReference type="InterPro" id="IPR001757">
    <property type="entry name" value="P_typ_ATPase"/>
</dbReference>
<dbReference type="FunFam" id="3.40.50.1000:FF:000007">
    <property type="entry name" value="Calcium-transporting ATPase"/>
    <property type="match status" value="1"/>
</dbReference>
<evidence type="ECO:0000256" key="2">
    <source>
        <dbReference type="ARBA" id="ARBA00006124"/>
    </source>
</evidence>
<dbReference type="FunFam" id="1.20.1110.10:FF:000008">
    <property type="entry name" value="Calcium-transporting ATPase"/>
    <property type="match status" value="1"/>
</dbReference>
<dbReference type="Gene3D" id="2.70.150.10">
    <property type="entry name" value="Calcium-transporting ATPase, cytoplasmic transduction domain A"/>
    <property type="match status" value="1"/>
</dbReference>
<evidence type="ECO:0000256" key="18">
    <source>
        <dbReference type="ARBA" id="ARBA00034107"/>
    </source>
</evidence>
<comment type="function">
    <text evidence="19">Catalyzes the hydrolysis of ATP coupled with the transport of calcium from the cytoplasm to the extracellular space thereby maintaining intracellular calcium homeostasis. Plays a role in blood pressure regulation through regulation of intracellular calcium concentration and nitric oxide production leading to regulation of vascular smooth muscle cells vasoconstriction. Positively regulates bone mineralization through absorption of calcium from the intestine. Plays dual roles in osteoclast differentiation and survival by regulating RANKL-induced calcium oscillations in preosteoclasts and mediating calcium extrusion in mature osteoclasts. Regulates insulin sensitivity through calcium/calmodulin signaling pathway by regulating AKT1 activation and NOS3 activation in endothelial cells. May play a role in synaptic transmission by modulating calcium and proton dynamics at the synaptic vesicles.</text>
</comment>
<keyword evidence="23" id="KW-1185">Reference proteome</keyword>
<dbReference type="Gene3D" id="3.40.1110.10">
    <property type="entry name" value="Calcium-transporting ATPase, cytoplasmic domain N"/>
    <property type="match status" value="1"/>
</dbReference>
<keyword evidence="16 20" id="KW-0406">Ion transport</keyword>
<dbReference type="GO" id="GO:0016887">
    <property type="term" value="F:ATP hydrolysis activity"/>
    <property type="evidence" value="ECO:0007669"/>
    <property type="project" value="InterPro"/>
</dbReference>
<dbReference type="FunFam" id="2.70.150.10:FF:000001">
    <property type="entry name" value="Calcium-transporting ATPase"/>
    <property type="match status" value="1"/>
</dbReference>
<dbReference type="NCBIfam" id="TIGR01517">
    <property type="entry name" value="ATPase-IIB_Ca"/>
    <property type="match status" value="1"/>
</dbReference>
<gene>
    <name evidence="24" type="primary">ATP2B1</name>
</gene>
<dbReference type="PRINTS" id="PR00119">
    <property type="entry name" value="CATATPASE"/>
</dbReference>
<evidence type="ECO:0000256" key="9">
    <source>
        <dbReference type="ARBA" id="ARBA00022741"/>
    </source>
</evidence>
<keyword evidence="17 20" id="KW-0472">Membrane</keyword>
<evidence type="ECO:0000256" key="15">
    <source>
        <dbReference type="ARBA" id="ARBA00022989"/>
    </source>
</evidence>
<dbReference type="Pfam" id="PF00689">
    <property type="entry name" value="Cation_ATPase_C"/>
    <property type="match status" value="1"/>
</dbReference>
<dbReference type="Proteomes" id="UP000248484">
    <property type="component" value="Chromosome 6"/>
</dbReference>
<dbReference type="FunFam" id="1.20.1110.10:FF:000002">
    <property type="entry name" value="Calcium-transporting ATPase"/>
    <property type="match status" value="1"/>
</dbReference>
<feature type="compositionally biased region" description="Basic and acidic residues" evidence="21">
    <location>
        <begin position="337"/>
        <end position="356"/>
    </location>
</feature>
<dbReference type="SFLD" id="SFLDS00003">
    <property type="entry name" value="Haloacid_Dehalogenase"/>
    <property type="match status" value="1"/>
</dbReference>
<comment type="catalytic activity">
    <reaction evidence="20">
        <text>Ca(2+)(in) + ATP + H2O = Ca(2+)(out) + ADP + phosphate + H(+)</text>
        <dbReference type="Rhea" id="RHEA:18105"/>
        <dbReference type="ChEBI" id="CHEBI:15377"/>
        <dbReference type="ChEBI" id="CHEBI:15378"/>
        <dbReference type="ChEBI" id="CHEBI:29108"/>
        <dbReference type="ChEBI" id="CHEBI:30616"/>
        <dbReference type="ChEBI" id="CHEBI:43474"/>
        <dbReference type="ChEBI" id="CHEBI:456216"/>
        <dbReference type="EC" id="7.2.2.10"/>
    </reaction>
</comment>
<comment type="subcellular location">
    <subcellularLocation>
        <location evidence="1">Cytoplasmic vesicle</location>
        <location evidence="1">Secretory vesicle</location>
        <location evidence="1">Synaptic vesicle membrane</location>
        <topology evidence="1">Multi-pass membrane protein</topology>
    </subcellularLocation>
    <subcellularLocation>
        <location evidence="20">Membrane</location>
        <topology evidence="20">Multi-pass membrane protein</topology>
    </subcellularLocation>
    <subcellularLocation>
        <location evidence="18">Presynaptic cell membrane</location>
        <topology evidence="18">Multi-pass membrane protein</topology>
    </subcellularLocation>
</comment>
<dbReference type="PANTHER" id="PTHR24093">
    <property type="entry name" value="CATION TRANSPORTING ATPASE"/>
    <property type="match status" value="1"/>
</dbReference>
<dbReference type="SFLD" id="SFLDG00002">
    <property type="entry name" value="C1.7:_P-type_atpase_like"/>
    <property type="match status" value="1"/>
</dbReference>
<dbReference type="InterPro" id="IPR006068">
    <property type="entry name" value="ATPase_P-typ_cation-transptr_C"/>
</dbReference>
<dbReference type="SUPFAM" id="SSF56784">
    <property type="entry name" value="HAD-like"/>
    <property type="match status" value="1"/>
</dbReference>
<evidence type="ECO:0000256" key="5">
    <source>
        <dbReference type="ARBA" id="ARBA00022553"/>
    </source>
</evidence>
<evidence type="ECO:0000256" key="17">
    <source>
        <dbReference type="ARBA" id="ARBA00023136"/>
    </source>
</evidence>
<dbReference type="EC" id="7.2.2.10" evidence="20"/>
<dbReference type="InterPro" id="IPR018303">
    <property type="entry name" value="ATPase_P-typ_P_site"/>
</dbReference>
<keyword evidence="13" id="KW-0112">Calmodulin-binding</keyword>
<dbReference type="SUPFAM" id="SSF81660">
    <property type="entry name" value="Metal cation-transporting ATPase, ATP-binding domain N"/>
    <property type="match status" value="1"/>
</dbReference>
<dbReference type="Pfam" id="PF08282">
    <property type="entry name" value="Hydrolase_3"/>
    <property type="match status" value="1"/>
</dbReference>
<comment type="caution">
    <text evidence="20">Lacks conserved residue(s) required for the propagation of feature annotation.</text>
</comment>
<dbReference type="SUPFAM" id="SSF81653">
    <property type="entry name" value="Calcium ATPase, transduction domain A"/>
    <property type="match status" value="1"/>
</dbReference>
<evidence type="ECO:0000256" key="19">
    <source>
        <dbReference type="ARBA" id="ARBA00045785"/>
    </source>
</evidence>
<feature type="transmembrane region" description="Helical" evidence="20">
    <location>
        <begin position="970"/>
        <end position="990"/>
    </location>
</feature>
<feature type="region of interest" description="Disordered" evidence="21">
    <location>
        <begin position="297"/>
        <end position="356"/>
    </location>
</feature>
<dbReference type="CDD" id="cd02081">
    <property type="entry name" value="P-type_ATPase_Ca_PMCA-like"/>
    <property type="match status" value="1"/>
</dbReference>
<keyword evidence="7 20" id="KW-0812">Transmembrane</keyword>
<evidence type="ECO:0000256" key="1">
    <source>
        <dbReference type="ARBA" id="ARBA00004644"/>
    </source>
</evidence>
<keyword evidence="10 20" id="KW-0106">Calcium</keyword>
<proteinExistence type="inferred from homology"/>
<evidence type="ECO:0000313" key="24">
    <source>
        <dbReference type="RefSeq" id="XP_054941218.1"/>
    </source>
</evidence>
<name>A0A9W2WQ88_PHYMC</name>
<feature type="region of interest" description="Disordered" evidence="21">
    <location>
        <begin position="1153"/>
        <end position="1213"/>
    </location>
</feature>
<dbReference type="InterPro" id="IPR044492">
    <property type="entry name" value="P_typ_ATPase_HD_dom"/>
</dbReference>
<dbReference type="PANTHER" id="PTHR24093:SF245">
    <property type="entry name" value="PLASMA MEMBRANE CALCIUM-TRANSPORTING ATPASE 1"/>
    <property type="match status" value="1"/>
</dbReference>
<dbReference type="GO" id="GO:0030672">
    <property type="term" value="C:synaptic vesicle membrane"/>
    <property type="evidence" value="ECO:0007669"/>
    <property type="project" value="UniProtKB-SubCell"/>
</dbReference>
<keyword evidence="15 20" id="KW-1133">Transmembrane helix</keyword>
<evidence type="ECO:0000259" key="22">
    <source>
        <dbReference type="SMART" id="SM00831"/>
    </source>
</evidence>
<dbReference type="Pfam" id="PF13246">
    <property type="entry name" value="Cation_ATPase"/>
    <property type="match status" value="1"/>
</dbReference>
<reference evidence="24" key="1">
    <citation type="submission" date="2025-08" db="UniProtKB">
        <authorList>
            <consortium name="RefSeq"/>
        </authorList>
    </citation>
    <scope>IDENTIFICATION</scope>
    <source>
        <tissue evidence="24">Muscle</tissue>
    </source>
</reference>
<feature type="domain" description="Cation-transporting P-type ATPase N-terminal" evidence="22">
    <location>
        <begin position="50"/>
        <end position="126"/>
    </location>
</feature>
<dbReference type="InterPro" id="IPR023298">
    <property type="entry name" value="ATPase_P-typ_TM_dom_sf"/>
</dbReference>
<dbReference type="AlphaFoldDB" id="A0A9W2WQ88"/>
<dbReference type="Gene3D" id="3.40.50.1000">
    <property type="entry name" value="HAD superfamily/HAD-like"/>
    <property type="match status" value="1"/>
</dbReference>
<evidence type="ECO:0000256" key="16">
    <source>
        <dbReference type="ARBA" id="ARBA00023065"/>
    </source>
</evidence>
<evidence type="ECO:0000256" key="10">
    <source>
        <dbReference type="ARBA" id="ARBA00022837"/>
    </source>
</evidence>
<dbReference type="FunFam" id="3.40.1110.10:FF:000002">
    <property type="entry name" value="Calcium-transporting ATPase"/>
    <property type="match status" value="1"/>
</dbReference>
<evidence type="ECO:0000256" key="6">
    <source>
        <dbReference type="ARBA" id="ARBA00022568"/>
    </source>
</evidence>